<dbReference type="AlphaFoldDB" id="A0A4V1F9J8"/>
<dbReference type="KEGG" id="brb:EH207_04350"/>
<name>A0A4V1F9J8_9GAMM</name>
<organism evidence="2 3">
    <name type="scientific">Brenneria rubrifaciens</name>
    <dbReference type="NCBI Taxonomy" id="55213"/>
    <lineage>
        <taxon>Bacteria</taxon>
        <taxon>Pseudomonadati</taxon>
        <taxon>Pseudomonadota</taxon>
        <taxon>Gammaproteobacteria</taxon>
        <taxon>Enterobacterales</taxon>
        <taxon>Pectobacteriaceae</taxon>
        <taxon>Brenneria</taxon>
    </lineage>
</organism>
<dbReference type="EMBL" id="CP034035">
    <property type="protein sequence ID" value="QCR07823.1"/>
    <property type="molecule type" value="Genomic_DNA"/>
</dbReference>
<evidence type="ECO:0000256" key="1">
    <source>
        <dbReference type="SAM" id="Phobius"/>
    </source>
</evidence>
<reference evidence="2 3" key="1">
    <citation type="submission" date="2018-11" db="EMBL/GenBank/DDBJ databases">
        <title>Genome sequences of Brenneria nigrifluens and Brenneria rubrifaciens.</title>
        <authorList>
            <person name="Poret-Peterson A.T."/>
            <person name="McClean A.E."/>
            <person name="Kluepfel D.A."/>
        </authorList>
    </citation>
    <scope>NUCLEOTIDE SEQUENCE [LARGE SCALE GENOMIC DNA]</scope>
    <source>
        <strain evidence="2 3">6D370</strain>
    </source>
</reference>
<accession>A0A4V1F9J8</accession>
<evidence type="ECO:0000313" key="2">
    <source>
        <dbReference type="EMBL" id="QCR07823.1"/>
    </source>
</evidence>
<keyword evidence="1" id="KW-0472">Membrane</keyword>
<feature type="transmembrane region" description="Helical" evidence="1">
    <location>
        <begin position="81"/>
        <end position="102"/>
    </location>
</feature>
<feature type="transmembrane region" description="Helical" evidence="1">
    <location>
        <begin position="45"/>
        <end position="75"/>
    </location>
</feature>
<dbReference type="Proteomes" id="UP000299580">
    <property type="component" value="Chromosome"/>
</dbReference>
<dbReference type="OrthoDB" id="6423500at2"/>
<sequence>MMDKRTLILKSGLTVRELLRLKNNYVYVKSDDFKFNTPMKKAESFVGYIFIVARLCWEAMYLPVFMSFFFAIYAYYDSDNVIAFVKTFFIIYSISIFCVLKVEANHYNIHMITVLKLIKFKLMISFAN</sequence>
<keyword evidence="1" id="KW-0812">Transmembrane</keyword>
<dbReference type="RefSeq" id="WP_137712887.1">
    <property type="nucleotide sequence ID" value="NZ_JBHRVE010000003.1"/>
</dbReference>
<gene>
    <name evidence="2" type="ORF">EH207_04350</name>
</gene>
<evidence type="ECO:0000313" key="3">
    <source>
        <dbReference type="Proteomes" id="UP000299580"/>
    </source>
</evidence>
<keyword evidence="1" id="KW-1133">Transmembrane helix</keyword>
<protein>
    <submittedName>
        <fullName evidence="2">Uncharacterized protein</fullName>
    </submittedName>
</protein>
<proteinExistence type="predicted"/>
<keyword evidence="3" id="KW-1185">Reference proteome</keyword>